<dbReference type="AlphaFoldDB" id="A0A5M3N469"/>
<gene>
    <name evidence="1" type="ORF">CONPUDRAFT_133709</name>
</gene>
<name>A0A5M3N469_CONPW</name>
<protein>
    <submittedName>
        <fullName evidence="1">Uncharacterized protein</fullName>
    </submittedName>
</protein>
<keyword evidence="2" id="KW-1185">Reference proteome</keyword>
<accession>A0A5M3N469</accession>
<reference evidence="2" key="1">
    <citation type="journal article" date="2012" name="Science">
        <title>The Paleozoic origin of enzymatic lignin decomposition reconstructed from 31 fungal genomes.</title>
        <authorList>
            <person name="Floudas D."/>
            <person name="Binder M."/>
            <person name="Riley R."/>
            <person name="Barry K."/>
            <person name="Blanchette R.A."/>
            <person name="Henrissat B."/>
            <person name="Martinez A.T."/>
            <person name="Otillar R."/>
            <person name="Spatafora J.W."/>
            <person name="Yadav J.S."/>
            <person name="Aerts A."/>
            <person name="Benoit I."/>
            <person name="Boyd A."/>
            <person name="Carlson A."/>
            <person name="Copeland A."/>
            <person name="Coutinho P.M."/>
            <person name="de Vries R.P."/>
            <person name="Ferreira P."/>
            <person name="Findley K."/>
            <person name="Foster B."/>
            <person name="Gaskell J."/>
            <person name="Glotzer D."/>
            <person name="Gorecki P."/>
            <person name="Heitman J."/>
            <person name="Hesse C."/>
            <person name="Hori C."/>
            <person name="Igarashi K."/>
            <person name="Jurgens J.A."/>
            <person name="Kallen N."/>
            <person name="Kersten P."/>
            <person name="Kohler A."/>
            <person name="Kuees U."/>
            <person name="Kumar T.K.A."/>
            <person name="Kuo A."/>
            <person name="LaButti K."/>
            <person name="Larrondo L.F."/>
            <person name="Lindquist E."/>
            <person name="Ling A."/>
            <person name="Lombard V."/>
            <person name="Lucas S."/>
            <person name="Lundell T."/>
            <person name="Martin R."/>
            <person name="McLaughlin D.J."/>
            <person name="Morgenstern I."/>
            <person name="Morin E."/>
            <person name="Murat C."/>
            <person name="Nagy L.G."/>
            <person name="Nolan M."/>
            <person name="Ohm R.A."/>
            <person name="Patyshakuliyeva A."/>
            <person name="Rokas A."/>
            <person name="Ruiz-Duenas F.J."/>
            <person name="Sabat G."/>
            <person name="Salamov A."/>
            <person name="Samejima M."/>
            <person name="Schmutz J."/>
            <person name="Slot J.C."/>
            <person name="St John F."/>
            <person name="Stenlid J."/>
            <person name="Sun H."/>
            <person name="Sun S."/>
            <person name="Syed K."/>
            <person name="Tsang A."/>
            <person name="Wiebenga A."/>
            <person name="Young D."/>
            <person name="Pisabarro A."/>
            <person name="Eastwood D.C."/>
            <person name="Martin F."/>
            <person name="Cullen D."/>
            <person name="Grigoriev I.V."/>
            <person name="Hibbett D.S."/>
        </authorList>
    </citation>
    <scope>NUCLEOTIDE SEQUENCE [LARGE SCALE GENOMIC DNA]</scope>
    <source>
        <strain evidence="2">RWD-64-598 SS2</strain>
    </source>
</reference>
<evidence type="ECO:0000313" key="2">
    <source>
        <dbReference type="Proteomes" id="UP000053558"/>
    </source>
</evidence>
<dbReference type="KEGG" id="cput:CONPUDRAFT_133709"/>
<dbReference type="Proteomes" id="UP000053558">
    <property type="component" value="Unassembled WGS sequence"/>
</dbReference>
<proteinExistence type="predicted"/>
<dbReference type="GeneID" id="19200515"/>
<organism evidence="1 2">
    <name type="scientific">Coniophora puteana (strain RWD-64-598)</name>
    <name type="common">Brown rot fungus</name>
    <dbReference type="NCBI Taxonomy" id="741705"/>
    <lineage>
        <taxon>Eukaryota</taxon>
        <taxon>Fungi</taxon>
        <taxon>Dikarya</taxon>
        <taxon>Basidiomycota</taxon>
        <taxon>Agaricomycotina</taxon>
        <taxon>Agaricomycetes</taxon>
        <taxon>Agaricomycetidae</taxon>
        <taxon>Boletales</taxon>
        <taxon>Coniophorineae</taxon>
        <taxon>Coniophoraceae</taxon>
        <taxon>Coniophora</taxon>
    </lineage>
</organism>
<evidence type="ECO:0000313" key="1">
    <source>
        <dbReference type="EMBL" id="EIW86183.1"/>
    </source>
</evidence>
<dbReference type="RefSeq" id="XP_007763086.1">
    <property type="nucleotide sequence ID" value="XM_007764896.1"/>
</dbReference>
<comment type="caution">
    <text evidence="1">The sequence shown here is derived from an EMBL/GenBank/DDBJ whole genome shotgun (WGS) entry which is preliminary data.</text>
</comment>
<dbReference type="EMBL" id="JH711573">
    <property type="protein sequence ID" value="EIW86183.1"/>
    <property type="molecule type" value="Genomic_DNA"/>
</dbReference>
<sequence length="79" mass="9087">MSPVCRHDDHPVHDPNRLNDSDVTCPPFRYCKPSDDMWLCWPDLPVPKPVLSIRPRRRLIIKAHLLEYSETISADVPGA</sequence>